<feature type="region of interest" description="Disordered" evidence="2">
    <location>
        <begin position="713"/>
        <end position="802"/>
    </location>
</feature>
<dbReference type="CTD" id="39240"/>
<evidence type="ECO:0000256" key="1">
    <source>
        <dbReference type="ARBA" id="ARBA00007797"/>
    </source>
</evidence>
<feature type="compositionally biased region" description="Polar residues" evidence="2">
    <location>
        <begin position="851"/>
        <end position="866"/>
    </location>
</feature>
<sequence>MYFVTFFLYIDVQIFNKMKKGFNESKTKSNKWYEEFPKGEEPLKHSRSETEISNLKDEAKRYLNGETSMFQLKQSKSNDSETAWLKTALSQGTTSDKVAAGIVLIQDNPKYNLARLTMLINQVKVAKHNQCSMIIKSLKDLFLSDLLHPEFKLLKFEEQNLDEVDKSKSEDTLVKLDASRKKLMAHWYFEDQLREHYERFVMSLAAIASDTVDANRELAIATMTELLIGNAEQEHKLLELIVNKIGDPSSKIGSKVIFCLNKLLHEHPNMKLVVLKEVEKLLFRKNVAQRAQYYAICLLTQFVLNREDEKIASTLIEVYFAFFKACLKKGEPDSRMMAAILTGVNRAYPFAKMDSSILNDHIESVYKVVHIGSFNVSLNALNLLYQITGKDEVQSSRFYSAFYRKLLDPQIVVTNKRALFFNLLFRVLKNDRNKSRLYAFIKRSLQIMLYFPANMACATLYVISKVLHTHKELKTLLLKPQDYIKAKNEHSELTNSSINSENSDSPHDTSTIEDTILLTNVVTVPTMNEDTKSEITSENDTKVDFNTQKEYDPFCRNPTYAGISKDLNTELVALFKHYHPSVALFANTIIEGKPIDYTGDPLEDLSLMRFLDRYVFKNPKKLEEKKVQRKNDPLAQRAGYTPKGIRCIPVDSASYLNEKEDRIPVDELYLYRYLKRRKEFKHPSKTEDDLESVNSEEFNDMLDRLTDGKDFEDLDIAGDIQTGSKRKDTKEKDEDEDLADDSDRSEASNDFDAMDDSEDDLGENDDVDADLENLSDLDDDMSDIDFNDDLNDDEDILDDSLQSSIKQQIDKLNDKGNKKNKTKGIDNNIFVSAEKFAEMLEEHSKQKHKSGGTNAVNTADGASSKQIEWEMKRNQKLKGPFRNKRKGQKIFKKNVKKTKR</sequence>
<protein>
    <submittedName>
        <fullName evidence="5 6">CCAAT/enhancer-binding protein zeta isoform X1</fullName>
    </submittedName>
</protein>
<feature type="compositionally biased region" description="Acidic residues" evidence="2">
    <location>
        <begin position="752"/>
        <end position="798"/>
    </location>
</feature>
<evidence type="ECO:0000313" key="6">
    <source>
        <dbReference type="RefSeq" id="XP_026669239.1"/>
    </source>
</evidence>
<dbReference type="Proteomes" id="UP000694925">
    <property type="component" value="Unplaced"/>
</dbReference>
<dbReference type="RefSeq" id="XP_026669239.1">
    <property type="nucleotide sequence ID" value="XM_026813438.1"/>
</dbReference>
<dbReference type="InterPro" id="IPR005612">
    <property type="entry name" value="CCAAT-binding_factor"/>
</dbReference>
<evidence type="ECO:0000259" key="3">
    <source>
        <dbReference type="Pfam" id="PF03914"/>
    </source>
</evidence>
<accession>A0AAJ7S0N3</accession>
<proteinExistence type="inferred from homology"/>
<feature type="region of interest" description="Disordered" evidence="2">
    <location>
        <begin position="843"/>
        <end position="900"/>
    </location>
</feature>
<feature type="region of interest" description="Disordered" evidence="2">
    <location>
        <begin position="490"/>
        <end position="510"/>
    </location>
</feature>
<comment type="similarity">
    <text evidence="1">Belongs to the CBF/MAK21 family.</text>
</comment>
<dbReference type="GO" id="GO:0005634">
    <property type="term" value="C:nucleus"/>
    <property type="evidence" value="ECO:0007669"/>
    <property type="project" value="UniProtKB-ARBA"/>
</dbReference>
<evidence type="ECO:0000313" key="4">
    <source>
        <dbReference type="Proteomes" id="UP000694925"/>
    </source>
</evidence>
<dbReference type="Pfam" id="PF03914">
    <property type="entry name" value="CBF"/>
    <property type="match status" value="1"/>
</dbReference>
<keyword evidence="4" id="KW-1185">Reference proteome</keyword>
<name>A0AAJ7S0N3_9HYME</name>
<feature type="compositionally biased region" description="Polar residues" evidence="2">
    <location>
        <begin position="493"/>
        <end position="510"/>
    </location>
</feature>
<organism evidence="4 5">
    <name type="scientific">Ceratina calcarata</name>
    <dbReference type="NCBI Taxonomy" id="156304"/>
    <lineage>
        <taxon>Eukaryota</taxon>
        <taxon>Metazoa</taxon>
        <taxon>Ecdysozoa</taxon>
        <taxon>Arthropoda</taxon>
        <taxon>Hexapoda</taxon>
        <taxon>Insecta</taxon>
        <taxon>Pterygota</taxon>
        <taxon>Neoptera</taxon>
        <taxon>Endopterygota</taxon>
        <taxon>Hymenoptera</taxon>
        <taxon>Apocrita</taxon>
        <taxon>Aculeata</taxon>
        <taxon>Apoidea</taxon>
        <taxon>Anthophila</taxon>
        <taxon>Apidae</taxon>
        <taxon>Ceratina</taxon>
        <taxon>Zadontomerus</taxon>
    </lineage>
</organism>
<dbReference type="InterPro" id="IPR040155">
    <property type="entry name" value="CEBPZ/Mak21-like"/>
</dbReference>
<reference evidence="5 6" key="1">
    <citation type="submission" date="2025-04" db="UniProtKB">
        <authorList>
            <consortium name="RefSeq"/>
        </authorList>
    </citation>
    <scope>IDENTIFICATION</scope>
    <source>
        <tissue evidence="5 6">Whole body</tissue>
    </source>
</reference>
<dbReference type="PANTHER" id="PTHR12048">
    <property type="entry name" value="CCAAT-BINDING FACTOR-RELATED"/>
    <property type="match status" value="1"/>
</dbReference>
<dbReference type="SUPFAM" id="SSF48371">
    <property type="entry name" value="ARM repeat"/>
    <property type="match status" value="1"/>
</dbReference>
<evidence type="ECO:0000313" key="5">
    <source>
        <dbReference type="RefSeq" id="XP_026669238.1"/>
    </source>
</evidence>
<dbReference type="GeneID" id="108624855"/>
<dbReference type="AlphaFoldDB" id="A0AAJ7S0N3"/>
<feature type="domain" description="CCAAT-binding factor" evidence="3">
    <location>
        <begin position="377"/>
        <end position="586"/>
    </location>
</feature>
<gene>
    <name evidence="5 6" type="primary">LOC108624855</name>
</gene>
<dbReference type="PANTHER" id="PTHR12048:SF0">
    <property type="entry name" value="CCAAT_ENHANCER-BINDING PROTEIN ZETA"/>
    <property type="match status" value="1"/>
</dbReference>
<dbReference type="InterPro" id="IPR016024">
    <property type="entry name" value="ARM-type_fold"/>
</dbReference>
<dbReference type="RefSeq" id="XP_026669238.1">
    <property type="nucleotide sequence ID" value="XM_026813437.1"/>
</dbReference>
<feature type="compositionally biased region" description="Basic residues" evidence="2">
    <location>
        <begin position="874"/>
        <end position="900"/>
    </location>
</feature>
<evidence type="ECO:0000256" key="2">
    <source>
        <dbReference type="SAM" id="MobiDB-lite"/>
    </source>
</evidence>